<protein>
    <submittedName>
        <fullName evidence="1">Uncharacterized protein</fullName>
    </submittedName>
</protein>
<dbReference type="Proteomes" id="UP000589716">
    <property type="component" value="Unassembled WGS sequence"/>
</dbReference>
<name>A0A853IM04_9BURK</name>
<keyword evidence="2" id="KW-1185">Reference proteome</keyword>
<proteinExistence type="predicted"/>
<reference evidence="1 2" key="1">
    <citation type="submission" date="2020-07" db="EMBL/GenBank/DDBJ databases">
        <authorList>
            <person name="Maaloum M."/>
        </authorList>
    </citation>
    <scope>NUCLEOTIDE SEQUENCE [LARGE SCALE GENOMIC DNA]</scope>
    <source>
        <strain evidence="1 2">GCS-AN-3</strain>
    </source>
</reference>
<dbReference type="AlphaFoldDB" id="A0A853IM04"/>
<accession>A0A853IM04</accession>
<evidence type="ECO:0000313" key="2">
    <source>
        <dbReference type="Proteomes" id="UP000589716"/>
    </source>
</evidence>
<gene>
    <name evidence="1" type="ORF">H0I39_06135</name>
</gene>
<comment type="caution">
    <text evidence="1">The sequence shown here is derived from an EMBL/GenBank/DDBJ whole genome shotgun (WGS) entry which is preliminary data.</text>
</comment>
<evidence type="ECO:0000313" key="1">
    <source>
        <dbReference type="EMBL" id="NZA01446.1"/>
    </source>
</evidence>
<dbReference type="EMBL" id="JACCKX010000001">
    <property type="protein sequence ID" value="NZA01446.1"/>
    <property type="molecule type" value="Genomic_DNA"/>
</dbReference>
<organism evidence="1 2">
    <name type="scientific">Ottowia beijingensis</name>
    <dbReference type="NCBI Taxonomy" id="1207057"/>
    <lineage>
        <taxon>Bacteria</taxon>
        <taxon>Pseudomonadati</taxon>
        <taxon>Pseudomonadota</taxon>
        <taxon>Betaproteobacteria</taxon>
        <taxon>Burkholderiales</taxon>
        <taxon>Comamonadaceae</taxon>
        <taxon>Ottowia</taxon>
    </lineage>
</organism>
<dbReference type="RefSeq" id="WP_180549923.1">
    <property type="nucleotide sequence ID" value="NZ_JACCKX010000001.1"/>
</dbReference>
<sequence length="150" mass="16731">MRKAPDQRHLSVVKPNVAPHGVHEVADRELGQAARGHLKQRCRLSLLITQAHQCRGTIKPVEGQRWQIFPTFEPGAFVGSQLRSIELPQQGLRIFTTGDQSLQRLGGRVQQPRPESQCRAARLDPDDVTIVHDDECATQALLARPLRNPG</sequence>